<accession>A0A0S4JNP3</accession>
<dbReference type="Proteomes" id="UP000051952">
    <property type="component" value="Unassembled WGS sequence"/>
</dbReference>
<name>A0A0S4JNP3_BODSA</name>
<reference evidence="3" key="1">
    <citation type="submission" date="2015-09" db="EMBL/GenBank/DDBJ databases">
        <authorList>
            <consortium name="Pathogen Informatics"/>
        </authorList>
    </citation>
    <scope>NUCLEOTIDE SEQUENCE [LARGE SCALE GENOMIC DNA]</scope>
    <source>
        <strain evidence="3">Lake Konstanz</strain>
    </source>
</reference>
<feature type="region of interest" description="Disordered" evidence="1">
    <location>
        <begin position="500"/>
        <end position="544"/>
    </location>
</feature>
<feature type="compositionally biased region" description="Low complexity" evidence="1">
    <location>
        <begin position="526"/>
        <end position="544"/>
    </location>
</feature>
<evidence type="ECO:0000256" key="1">
    <source>
        <dbReference type="SAM" id="MobiDB-lite"/>
    </source>
</evidence>
<proteinExistence type="predicted"/>
<evidence type="ECO:0000313" key="3">
    <source>
        <dbReference type="Proteomes" id="UP000051952"/>
    </source>
</evidence>
<organism evidence="2 3">
    <name type="scientific">Bodo saltans</name>
    <name type="common">Flagellated protozoan</name>
    <dbReference type="NCBI Taxonomy" id="75058"/>
    <lineage>
        <taxon>Eukaryota</taxon>
        <taxon>Discoba</taxon>
        <taxon>Euglenozoa</taxon>
        <taxon>Kinetoplastea</taxon>
        <taxon>Metakinetoplastina</taxon>
        <taxon>Eubodonida</taxon>
        <taxon>Bodonidae</taxon>
        <taxon>Bodo</taxon>
    </lineage>
</organism>
<sequence length="1231" mass="134103">MVGFRARVSFSSVDVAAPLPLWSVEANQGDGTAEVLLCKGHCKIPIASSANTVRVDPLDSPLPPSHDSAIMEIADTFFTSAQTYLRGQEASITSQLVWFLSASRSSNNNSNSADGAVLSTDPHFLGPVKSEAALLVAHVFKHFTMNGKLPLYVDILSDNCGVVARDFPKSTDGTSPTSVQKVASAKHLDNLVTVLCTRKANPKAVKTISLLVLSPEIFDIVEWMALLSGGALPEEVPPPPLLVIGFIPTTSATTQSANASYVHVTQQLLCVHRPLSDTQHHHMRGGVGSLSSSLHQHTDCSVDVILFVQQQYEAEDDDPNLVPASNLPLVDLIVSQNIERTAPGQLSPTSLNDELVAARQRISKLEMLLKLKSSASSSDVKDQLVFQKWSDSRFEVDVLREIVMQQESQISGLHRHIATLQPEEALLAAEAEEASLAAPPSHFDVVVSPEEDNVVAAPSNHVVDTGVGSSLAIHPAGIHPQRPFAHVGLPMTTVLSPHLSISSPTSGADAKTVSSSSSDTSDSDSSDTSSDSSSSSSQSLQTLLQEARRERLQAKLQRSFNNNSLYSHELEDDLAKEDHALGVEDGARVIRWDASVHRTRRQIWTKMYRSIQKASRKPNDAMATVIPVADVLKFFDATFDCGLASTTELVNLSQCIHNHHLPSTDTPTTSYDANGSTSSLVSRPWVNTRLALSAAWNPLRMDVPKVTFLQLDGQGKQLTVGQTLRASFSVIAPKGQETVRARLRWYRSHPTAKDPNSLHLIRELSTPSSGFESVKRHTFKYRISSDDAGSYIWFEVVPRTTDENSRTGAAASVASKEIVELSFRVPQLLHLRLCKRSGDYDHPIGRYVFAGDVITVSYELVGWPLEGRSVIRWLSSPSNDTTAPRRVECVTNAPCNSIVVPSSCAYQALLVEVTPMELASGQLGATVASLAVVVLPRPQVVHVMAPQLERVSLSWSYTWSSGSRSSLIGIWTADSLEHLIAHTHGSEGALHCKSVIALLMQTIPSSKPVLSGVPRQELPPVAIESVLKLLRADSTSQLLERTSSSFIAAWEHFQVQPTATTSAAPAVALNSLMWRDIVDVREVLFPQEERLPSIRSDRPCFVLVTVYDAQGKKQRIVIAFSNALSAEIFIHLVRYLKSLTKSLQPQLSSLSPTSIAVEAARAQLCNKHGVAFNSVNSSVTGEKNMLSAVRRAWFRCWKGDEEPLSDEDYLAGLSIEEKVAFTSRLFPFLCE</sequence>
<dbReference type="VEuPathDB" id="TriTrypDB:BSAL_33920"/>
<protein>
    <submittedName>
        <fullName evidence="2">Uncharacterized protein</fullName>
    </submittedName>
</protein>
<dbReference type="AlphaFoldDB" id="A0A0S4JNP3"/>
<evidence type="ECO:0000313" key="2">
    <source>
        <dbReference type="EMBL" id="CUG91758.1"/>
    </source>
</evidence>
<keyword evidence="3" id="KW-1185">Reference proteome</keyword>
<gene>
    <name evidence="2" type="ORF">BSAL_33920</name>
</gene>
<dbReference type="EMBL" id="CYKH01001965">
    <property type="protein sequence ID" value="CUG91758.1"/>
    <property type="molecule type" value="Genomic_DNA"/>
</dbReference>